<dbReference type="Proteomes" id="UP000814033">
    <property type="component" value="Unassembled WGS sequence"/>
</dbReference>
<accession>A0ACB8RVB3</accession>
<comment type="caution">
    <text evidence="1">The sequence shown here is derived from an EMBL/GenBank/DDBJ whole genome shotgun (WGS) entry which is preliminary data.</text>
</comment>
<reference evidence="1" key="1">
    <citation type="submission" date="2021-02" db="EMBL/GenBank/DDBJ databases">
        <authorList>
            <consortium name="DOE Joint Genome Institute"/>
            <person name="Ahrendt S."/>
            <person name="Looney B.P."/>
            <person name="Miyauchi S."/>
            <person name="Morin E."/>
            <person name="Drula E."/>
            <person name="Courty P.E."/>
            <person name="Chicoki N."/>
            <person name="Fauchery L."/>
            <person name="Kohler A."/>
            <person name="Kuo A."/>
            <person name="Labutti K."/>
            <person name="Pangilinan J."/>
            <person name="Lipzen A."/>
            <person name="Riley R."/>
            <person name="Andreopoulos W."/>
            <person name="He G."/>
            <person name="Johnson J."/>
            <person name="Barry K.W."/>
            <person name="Grigoriev I.V."/>
            <person name="Nagy L."/>
            <person name="Hibbett D."/>
            <person name="Henrissat B."/>
            <person name="Matheny P.B."/>
            <person name="Labbe J."/>
            <person name="Martin F."/>
        </authorList>
    </citation>
    <scope>NUCLEOTIDE SEQUENCE</scope>
    <source>
        <strain evidence="1">FP105234-sp</strain>
    </source>
</reference>
<protein>
    <submittedName>
        <fullName evidence="1">Uncharacterized protein</fullName>
    </submittedName>
</protein>
<dbReference type="EMBL" id="MU275897">
    <property type="protein sequence ID" value="KAI0047838.1"/>
    <property type="molecule type" value="Genomic_DNA"/>
</dbReference>
<sequence length="554" mass="60263">MPATDFLPSLPNDHPLQTSLRTYSLAISLSLGPALLSFLASSKSRSKGSGHALSSILRRELGVTGISFALTAAVGGGAALQAVWKKLDQGKGDTERGQKRKHVDSSRLDRFLARLAAVKPAYRTFACNVLSAFVAIALLQARRRSTHMRKVDIPLPAPLSPLPQTGLGRTSATLDLTLLLLVRAMDAMVQKVVFHRTGDESDEARKRRQSITTKLDALAFWASSARIMWCFFYAPDRLPRSYVNWITSLANIDSRLVTVLRSIKAGELSFVRGISPEPNPLVTLSRDLGYPAAWGDPKLVPAYGGPAAAAAWKALGVTGRGQRGGIPCEIVHGTVTGGSCTKNTSIRGLHAFVEALALYLPVHFLPLILTRPRLLLSYPVVLKTLLGVFRSATFLSTFVSSIWAAVCLTRTHFLARFFPGISHDFYDGPFGCIMAGCLVCGSSIWIENGRRRGEIALYVLPRALRACLSDRWLRSGSRSVRALEHLAFTLSFATLLTAAFHQPELLRGLSRWTLSFVVNGPNTAVWKSGPRVTPPQTPMPKPPDLTPSTHTAEP</sequence>
<evidence type="ECO:0000313" key="2">
    <source>
        <dbReference type="Proteomes" id="UP000814033"/>
    </source>
</evidence>
<evidence type="ECO:0000313" key="1">
    <source>
        <dbReference type="EMBL" id="KAI0047838.1"/>
    </source>
</evidence>
<name>A0ACB8RVB3_9AGAM</name>
<organism evidence="1 2">
    <name type="scientific">Auriscalpium vulgare</name>
    <dbReference type="NCBI Taxonomy" id="40419"/>
    <lineage>
        <taxon>Eukaryota</taxon>
        <taxon>Fungi</taxon>
        <taxon>Dikarya</taxon>
        <taxon>Basidiomycota</taxon>
        <taxon>Agaricomycotina</taxon>
        <taxon>Agaricomycetes</taxon>
        <taxon>Russulales</taxon>
        <taxon>Auriscalpiaceae</taxon>
        <taxon>Auriscalpium</taxon>
    </lineage>
</organism>
<proteinExistence type="predicted"/>
<reference evidence="1" key="2">
    <citation type="journal article" date="2022" name="New Phytol.">
        <title>Evolutionary transition to the ectomycorrhizal habit in the genomes of a hyperdiverse lineage of mushroom-forming fungi.</title>
        <authorList>
            <person name="Looney B."/>
            <person name="Miyauchi S."/>
            <person name="Morin E."/>
            <person name="Drula E."/>
            <person name="Courty P.E."/>
            <person name="Kohler A."/>
            <person name="Kuo A."/>
            <person name="LaButti K."/>
            <person name="Pangilinan J."/>
            <person name="Lipzen A."/>
            <person name="Riley R."/>
            <person name="Andreopoulos W."/>
            <person name="He G."/>
            <person name="Johnson J."/>
            <person name="Nolan M."/>
            <person name="Tritt A."/>
            <person name="Barry K.W."/>
            <person name="Grigoriev I.V."/>
            <person name="Nagy L.G."/>
            <person name="Hibbett D."/>
            <person name="Henrissat B."/>
            <person name="Matheny P.B."/>
            <person name="Labbe J."/>
            <person name="Martin F.M."/>
        </authorList>
    </citation>
    <scope>NUCLEOTIDE SEQUENCE</scope>
    <source>
        <strain evidence="1">FP105234-sp</strain>
    </source>
</reference>
<keyword evidence="2" id="KW-1185">Reference proteome</keyword>
<gene>
    <name evidence="1" type="ORF">FA95DRAFT_1558723</name>
</gene>